<sequence length="57" mass="6349">MASRVSWDISGTILTSAGHDRHFPAFQLLPGGEWRDFDAGKLPSKDIAPKHDDDQEQ</sequence>
<proteinExistence type="predicted"/>
<dbReference type="GeneID" id="16073189"/>
<dbReference type="RefSeq" id="XP_004992618.1">
    <property type="nucleotide sequence ID" value="XM_004992561.1"/>
</dbReference>
<name>F2UEC3_SALR5</name>
<dbReference type="AlphaFoldDB" id="F2UEC3"/>
<organism evidence="3">
    <name type="scientific">Salpingoeca rosetta (strain ATCC 50818 / BSB-021)</name>
    <dbReference type="NCBI Taxonomy" id="946362"/>
    <lineage>
        <taxon>Eukaryota</taxon>
        <taxon>Choanoflagellata</taxon>
        <taxon>Craspedida</taxon>
        <taxon>Salpingoecidae</taxon>
        <taxon>Salpingoeca</taxon>
    </lineage>
</organism>
<gene>
    <name evidence="2" type="ORF">PTSG_07197</name>
</gene>
<dbReference type="InParanoid" id="F2UEC3"/>
<accession>F2UEC3</accession>
<dbReference type="OrthoDB" id="5566198at2759"/>
<feature type="region of interest" description="Disordered" evidence="1">
    <location>
        <begin position="37"/>
        <end position="57"/>
    </location>
</feature>
<evidence type="ECO:0000313" key="3">
    <source>
        <dbReference type="Proteomes" id="UP000007799"/>
    </source>
</evidence>
<reference evidence="2" key="1">
    <citation type="submission" date="2009-08" db="EMBL/GenBank/DDBJ databases">
        <title>Annotation of Salpingoeca rosetta.</title>
        <authorList>
            <consortium name="The Broad Institute Genome Sequencing Platform"/>
            <person name="Russ C."/>
            <person name="Cuomo C."/>
            <person name="Burger G."/>
            <person name="Gray M.W."/>
            <person name="Holland P.W.H."/>
            <person name="King N."/>
            <person name="Lang F.B.F."/>
            <person name="Roger A.J."/>
            <person name="Ruiz-Trillo I."/>
            <person name="Young S.K."/>
            <person name="Zeng Q."/>
            <person name="Gargeya S."/>
            <person name="Alvarado L."/>
            <person name="Berlin A."/>
            <person name="Chapman S.B."/>
            <person name="Chen Z."/>
            <person name="Freedman E."/>
            <person name="Gellesch M."/>
            <person name="Goldberg J."/>
            <person name="Griggs A."/>
            <person name="Gujja S."/>
            <person name="Heilman E."/>
            <person name="Heiman D."/>
            <person name="Howarth C."/>
            <person name="Mehta T."/>
            <person name="Neiman D."/>
            <person name="Pearson M."/>
            <person name="Roberts A."/>
            <person name="Saif S."/>
            <person name="Shea T."/>
            <person name="Shenoy N."/>
            <person name="Sisk P."/>
            <person name="Stolte C."/>
            <person name="Sykes S."/>
            <person name="White J."/>
            <person name="Yandava C."/>
            <person name="Haas B."/>
            <person name="Nusbaum C."/>
            <person name="Birren B."/>
        </authorList>
    </citation>
    <scope>NUCLEOTIDE SEQUENCE [LARGE SCALE GENOMIC DNA]</scope>
    <source>
        <strain evidence="2">ATCC 50818</strain>
    </source>
</reference>
<dbReference type="EMBL" id="GL832970">
    <property type="protein sequence ID" value="EGD74973.1"/>
    <property type="molecule type" value="Genomic_DNA"/>
</dbReference>
<dbReference type="Proteomes" id="UP000007799">
    <property type="component" value="Unassembled WGS sequence"/>
</dbReference>
<protein>
    <submittedName>
        <fullName evidence="2">Uncharacterized protein</fullName>
    </submittedName>
</protein>
<keyword evidence="3" id="KW-1185">Reference proteome</keyword>
<dbReference type="KEGG" id="sre:PTSG_07197"/>
<evidence type="ECO:0000256" key="1">
    <source>
        <dbReference type="SAM" id="MobiDB-lite"/>
    </source>
</evidence>
<evidence type="ECO:0000313" key="2">
    <source>
        <dbReference type="EMBL" id="EGD74973.1"/>
    </source>
</evidence>